<dbReference type="InterPro" id="IPR036691">
    <property type="entry name" value="Endo/exonu/phosph_ase_sf"/>
</dbReference>
<feature type="region of interest" description="Disordered" evidence="1">
    <location>
        <begin position="228"/>
        <end position="284"/>
    </location>
</feature>
<feature type="domain" description="Endonuclease/exonuclease/phosphatase" evidence="2">
    <location>
        <begin position="6"/>
        <end position="220"/>
    </location>
</feature>
<dbReference type="Gene3D" id="3.60.10.10">
    <property type="entry name" value="Endonuclease/exonuclease/phosphatase"/>
    <property type="match status" value="1"/>
</dbReference>
<keyword evidence="3" id="KW-0378">Hydrolase</keyword>
<evidence type="ECO:0000259" key="2">
    <source>
        <dbReference type="Pfam" id="PF03372"/>
    </source>
</evidence>
<reference evidence="4" key="1">
    <citation type="journal article" date="2019" name="Int. J. Syst. Evol. Microbiol.">
        <title>The Global Catalogue of Microorganisms (GCM) 10K type strain sequencing project: providing services to taxonomists for standard genome sequencing and annotation.</title>
        <authorList>
            <consortium name="The Broad Institute Genomics Platform"/>
            <consortium name="The Broad Institute Genome Sequencing Center for Infectious Disease"/>
            <person name="Wu L."/>
            <person name="Ma J."/>
        </authorList>
    </citation>
    <scope>NUCLEOTIDE SEQUENCE [LARGE SCALE GENOMIC DNA]</scope>
    <source>
        <strain evidence="4">JCM 17388</strain>
    </source>
</reference>
<comment type="caution">
    <text evidence="3">The sequence shown here is derived from an EMBL/GenBank/DDBJ whole genome shotgun (WGS) entry which is preliminary data.</text>
</comment>
<protein>
    <submittedName>
        <fullName evidence="3">Endonuclease/exonuclease/phosphatase family protein</fullName>
    </submittedName>
</protein>
<feature type="compositionally biased region" description="Basic and acidic residues" evidence="1">
    <location>
        <begin position="228"/>
        <end position="242"/>
    </location>
</feature>
<dbReference type="Pfam" id="PF03372">
    <property type="entry name" value="Exo_endo_phos"/>
    <property type="match status" value="1"/>
</dbReference>
<dbReference type="SUPFAM" id="SSF56219">
    <property type="entry name" value="DNase I-like"/>
    <property type="match status" value="1"/>
</dbReference>
<dbReference type="GO" id="GO:0004519">
    <property type="term" value="F:endonuclease activity"/>
    <property type="evidence" value="ECO:0007669"/>
    <property type="project" value="UniProtKB-KW"/>
</dbReference>
<keyword evidence="3" id="KW-0255">Endonuclease</keyword>
<evidence type="ECO:0000313" key="4">
    <source>
        <dbReference type="Proteomes" id="UP001501251"/>
    </source>
</evidence>
<dbReference type="InterPro" id="IPR005135">
    <property type="entry name" value="Endo/exonuclease/phosphatase"/>
</dbReference>
<keyword evidence="4" id="KW-1185">Reference proteome</keyword>
<keyword evidence="3" id="KW-0540">Nuclease</keyword>
<dbReference type="Proteomes" id="UP001501251">
    <property type="component" value="Unassembled WGS sequence"/>
</dbReference>
<name>A0ABP8AKH4_9ACTN</name>
<dbReference type="EMBL" id="BAABAQ010000002">
    <property type="protein sequence ID" value="GAA4185498.1"/>
    <property type="molecule type" value="Genomic_DNA"/>
</dbReference>
<evidence type="ECO:0000256" key="1">
    <source>
        <dbReference type="SAM" id="MobiDB-lite"/>
    </source>
</evidence>
<gene>
    <name evidence="3" type="ORF">GCM10022252_15970</name>
</gene>
<sequence length="284" mass="30122">MVLRIASYNVRSMKDDVPALGRVVAALRADVLCVQEAPRFLCWRRGRRRLAAFGGLTVAAGRRRGGVAVLTGPGVRLLHGEGRLLESFFPLERRAIAIAVVESGDRRVAVGSIHLDLDETARHRHADEAVRLLWEVADRFGALPVLAGDINEQSDRPSWRHLAERLTDCYPVSPRGDGFTFPARGPHRRIDAIFAVDGLSVLSCGGADADPADLVAATDHLPVIAELDHPCPEAGDRPDRVTAADPGTAPARSSGVGDHPGAAPGEPGPGLPGEPGEPGGRAFP</sequence>
<proteinExistence type="predicted"/>
<feature type="compositionally biased region" description="Gly residues" evidence="1">
    <location>
        <begin position="273"/>
        <end position="284"/>
    </location>
</feature>
<evidence type="ECO:0000313" key="3">
    <source>
        <dbReference type="EMBL" id="GAA4185498.1"/>
    </source>
</evidence>
<organism evidence="3 4">
    <name type="scientific">Streptosporangium oxazolinicum</name>
    <dbReference type="NCBI Taxonomy" id="909287"/>
    <lineage>
        <taxon>Bacteria</taxon>
        <taxon>Bacillati</taxon>
        <taxon>Actinomycetota</taxon>
        <taxon>Actinomycetes</taxon>
        <taxon>Streptosporangiales</taxon>
        <taxon>Streptosporangiaceae</taxon>
        <taxon>Streptosporangium</taxon>
    </lineage>
</organism>
<accession>A0ABP8AKH4</accession>